<keyword evidence="1" id="KW-1133">Transmembrane helix</keyword>
<keyword evidence="1" id="KW-0472">Membrane</keyword>
<dbReference type="InterPro" id="IPR050266">
    <property type="entry name" value="AB_hydrolase_sf"/>
</dbReference>
<evidence type="ECO:0000313" key="3">
    <source>
        <dbReference type="EMBL" id="QBD80516.1"/>
    </source>
</evidence>
<dbReference type="PRINTS" id="PR00111">
    <property type="entry name" value="ABHYDROLASE"/>
</dbReference>
<evidence type="ECO:0000259" key="2">
    <source>
        <dbReference type="Pfam" id="PF00561"/>
    </source>
</evidence>
<reference evidence="3 4" key="1">
    <citation type="submission" date="2019-01" db="EMBL/GenBank/DDBJ databases">
        <title>Ktedonosporobacter rubrisoli SCAWS-G2.</title>
        <authorList>
            <person name="Huang Y."/>
            <person name="Yan B."/>
        </authorList>
    </citation>
    <scope>NUCLEOTIDE SEQUENCE [LARGE SCALE GENOMIC DNA]</scope>
    <source>
        <strain evidence="3 4">SCAWS-G2</strain>
    </source>
</reference>
<name>A0A4P6JZH6_KTERU</name>
<dbReference type="InterPro" id="IPR000073">
    <property type="entry name" value="AB_hydrolase_1"/>
</dbReference>
<dbReference type="EMBL" id="CP035758">
    <property type="protein sequence ID" value="QBD80516.1"/>
    <property type="molecule type" value="Genomic_DNA"/>
</dbReference>
<proteinExistence type="predicted"/>
<dbReference type="GO" id="GO:0016787">
    <property type="term" value="F:hydrolase activity"/>
    <property type="evidence" value="ECO:0007669"/>
    <property type="project" value="UniProtKB-KW"/>
</dbReference>
<keyword evidence="4" id="KW-1185">Reference proteome</keyword>
<feature type="transmembrane region" description="Helical" evidence="1">
    <location>
        <begin position="121"/>
        <end position="140"/>
    </location>
</feature>
<dbReference type="PANTHER" id="PTHR43798">
    <property type="entry name" value="MONOACYLGLYCEROL LIPASE"/>
    <property type="match status" value="1"/>
</dbReference>
<sequence>MQSLTTEHQQIKRSNTLLHYWLAGPVGHPLVVFTHGGGMDHRMFEVQQALVAKEYRVLLWDMHGRGQSQPLGMDGTFSLQTVVDDLLTIVDNLGYQQACFVGQSVGSYVSQEVALLYPERVLALVVIGGFCLTMGIPQFLSSRTQRGMNNAPFSKFKQFMVETVGIRPEVKAYAEAACAPLETWIAMRKAIPDFFHEEADYQLPMPFLLTHGALDALPEIKEHASIWAQRESNCRYVVIPDAGHNANQDNPEFFNQVLLSFLHQHVPLATSLE</sequence>
<protein>
    <submittedName>
        <fullName evidence="3">Alpha/beta hydrolase</fullName>
    </submittedName>
</protein>
<keyword evidence="3" id="KW-0378">Hydrolase</keyword>
<evidence type="ECO:0000256" key="1">
    <source>
        <dbReference type="SAM" id="Phobius"/>
    </source>
</evidence>
<dbReference type="Proteomes" id="UP000290365">
    <property type="component" value="Chromosome"/>
</dbReference>
<dbReference type="KEGG" id="kbs:EPA93_32910"/>
<evidence type="ECO:0000313" key="4">
    <source>
        <dbReference type="Proteomes" id="UP000290365"/>
    </source>
</evidence>
<keyword evidence="1" id="KW-0812">Transmembrane</keyword>
<feature type="domain" description="AB hydrolase-1" evidence="2">
    <location>
        <begin position="29"/>
        <end position="162"/>
    </location>
</feature>
<dbReference type="Gene3D" id="3.40.50.1820">
    <property type="entry name" value="alpha/beta hydrolase"/>
    <property type="match status" value="1"/>
</dbReference>
<accession>A0A4P6JZH6</accession>
<dbReference type="RefSeq" id="WP_129891580.1">
    <property type="nucleotide sequence ID" value="NZ_CP035758.1"/>
</dbReference>
<dbReference type="Pfam" id="PF00561">
    <property type="entry name" value="Abhydrolase_1"/>
    <property type="match status" value="1"/>
</dbReference>
<organism evidence="3 4">
    <name type="scientific">Ktedonosporobacter rubrisoli</name>
    <dbReference type="NCBI Taxonomy" id="2509675"/>
    <lineage>
        <taxon>Bacteria</taxon>
        <taxon>Bacillati</taxon>
        <taxon>Chloroflexota</taxon>
        <taxon>Ktedonobacteria</taxon>
        <taxon>Ktedonobacterales</taxon>
        <taxon>Ktedonosporobacteraceae</taxon>
        <taxon>Ktedonosporobacter</taxon>
    </lineage>
</organism>
<dbReference type="OrthoDB" id="6191536at2"/>
<dbReference type="InterPro" id="IPR029058">
    <property type="entry name" value="AB_hydrolase_fold"/>
</dbReference>
<gene>
    <name evidence="3" type="ORF">EPA93_32910</name>
</gene>
<dbReference type="SUPFAM" id="SSF53474">
    <property type="entry name" value="alpha/beta-Hydrolases"/>
    <property type="match status" value="1"/>
</dbReference>
<dbReference type="AlphaFoldDB" id="A0A4P6JZH6"/>